<accession>A0A7S1GNB5</accession>
<reference evidence="2" key="1">
    <citation type="submission" date="2021-01" db="EMBL/GenBank/DDBJ databases">
        <authorList>
            <person name="Corre E."/>
            <person name="Pelletier E."/>
            <person name="Niang G."/>
            <person name="Scheremetjew M."/>
            <person name="Finn R."/>
            <person name="Kale V."/>
            <person name="Holt S."/>
            <person name="Cochrane G."/>
            <person name="Meng A."/>
            <person name="Brown T."/>
            <person name="Cohen L."/>
        </authorList>
    </citation>
    <scope>NUCLEOTIDE SEQUENCE</scope>
    <source>
        <strain evidence="2">ECT3854</strain>
    </source>
</reference>
<dbReference type="EMBL" id="HBFW01016336">
    <property type="protein sequence ID" value="CAD8939387.1"/>
    <property type="molecule type" value="Transcribed_RNA"/>
</dbReference>
<organism evidence="2">
    <name type="scientific">Cyclophora tenuis</name>
    <name type="common">Marine diatom</name>
    <dbReference type="NCBI Taxonomy" id="216820"/>
    <lineage>
        <taxon>Eukaryota</taxon>
        <taxon>Sar</taxon>
        <taxon>Stramenopiles</taxon>
        <taxon>Ochrophyta</taxon>
        <taxon>Bacillariophyta</taxon>
        <taxon>Fragilariophyceae</taxon>
        <taxon>Fragilariophycidae</taxon>
        <taxon>Cyclophorales</taxon>
        <taxon>Cyclophoraceae</taxon>
        <taxon>Cyclophora</taxon>
    </lineage>
</organism>
<protein>
    <submittedName>
        <fullName evidence="2">Uncharacterized protein</fullName>
    </submittedName>
</protein>
<feature type="compositionally biased region" description="Basic residues" evidence="1">
    <location>
        <begin position="267"/>
        <end position="282"/>
    </location>
</feature>
<evidence type="ECO:0000256" key="1">
    <source>
        <dbReference type="SAM" id="MobiDB-lite"/>
    </source>
</evidence>
<sequence>MNGVPVKSEEIVDDEHDPIEEVYPIAVDRTKDTLRNLLLPFMNLAVMKLTAGEPGLRGLARLLGLPETYGIPNSWKKEEVGLVHNPDKPSTIAEFAVLHDVMRRQELSSYAATAEETGLQGSGLGEIGKEMERLEDFFRDHDPVRTFSGLHRVSDGRDGSPAIWTTEAEVSRIEGELELASVEHKLRELKKEWIKKQRMQDEIASLTNQIKLLQSKSSKAPSEKDGHVKNENAQRRSPSFSNSNWRQETHGNPGGAEVVPDPERPMGARRTKREKKRKKMRIRPYFGVC</sequence>
<evidence type="ECO:0000313" key="2">
    <source>
        <dbReference type="EMBL" id="CAD8939387.1"/>
    </source>
</evidence>
<gene>
    <name evidence="2" type="ORF">CTEN0397_LOCUS10450</name>
</gene>
<dbReference type="AlphaFoldDB" id="A0A7S1GNB5"/>
<proteinExistence type="predicted"/>
<name>A0A7S1GNB5_CYCTE</name>
<feature type="compositionally biased region" description="Polar residues" evidence="1">
    <location>
        <begin position="235"/>
        <end position="246"/>
    </location>
</feature>
<feature type="region of interest" description="Disordered" evidence="1">
    <location>
        <begin position="214"/>
        <end position="289"/>
    </location>
</feature>
<feature type="compositionally biased region" description="Basic and acidic residues" evidence="1">
    <location>
        <begin position="221"/>
        <end position="234"/>
    </location>
</feature>